<accession>A0A914ED90</accession>
<feature type="compositionally biased region" description="Low complexity" evidence="1">
    <location>
        <begin position="44"/>
        <end position="57"/>
    </location>
</feature>
<dbReference type="AlphaFoldDB" id="A0A914ED90"/>
<reference evidence="3" key="1">
    <citation type="submission" date="2022-11" db="UniProtKB">
        <authorList>
            <consortium name="WormBaseParasite"/>
        </authorList>
    </citation>
    <scope>IDENTIFICATION</scope>
</reference>
<feature type="compositionally biased region" description="Polar residues" evidence="1">
    <location>
        <begin position="1"/>
        <end position="12"/>
    </location>
</feature>
<evidence type="ECO:0000313" key="3">
    <source>
        <dbReference type="WBParaSite" id="ACRNAN_scaffold699.g19673.t1"/>
    </source>
</evidence>
<organism evidence="2 3">
    <name type="scientific">Acrobeloides nanus</name>
    <dbReference type="NCBI Taxonomy" id="290746"/>
    <lineage>
        <taxon>Eukaryota</taxon>
        <taxon>Metazoa</taxon>
        <taxon>Ecdysozoa</taxon>
        <taxon>Nematoda</taxon>
        <taxon>Chromadorea</taxon>
        <taxon>Rhabditida</taxon>
        <taxon>Tylenchina</taxon>
        <taxon>Cephalobomorpha</taxon>
        <taxon>Cephaloboidea</taxon>
        <taxon>Cephalobidae</taxon>
        <taxon>Acrobeloides</taxon>
    </lineage>
</organism>
<name>A0A914ED90_9BILA</name>
<protein>
    <submittedName>
        <fullName evidence="3">Uncharacterized protein</fullName>
    </submittedName>
</protein>
<feature type="compositionally biased region" description="Polar residues" evidence="1">
    <location>
        <begin position="20"/>
        <end position="36"/>
    </location>
</feature>
<dbReference type="WBParaSite" id="ACRNAN_scaffold699.g19673.t1">
    <property type="protein sequence ID" value="ACRNAN_scaffold699.g19673.t1"/>
    <property type="gene ID" value="ACRNAN_scaffold699.g19673"/>
</dbReference>
<feature type="region of interest" description="Disordered" evidence="1">
    <location>
        <begin position="1"/>
        <end position="57"/>
    </location>
</feature>
<dbReference type="Proteomes" id="UP000887540">
    <property type="component" value="Unplaced"/>
</dbReference>
<feature type="compositionally biased region" description="Polar residues" evidence="1">
    <location>
        <begin position="85"/>
        <end position="95"/>
    </location>
</feature>
<evidence type="ECO:0000256" key="1">
    <source>
        <dbReference type="SAM" id="MobiDB-lite"/>
    </source>
</evidence>
<proteinExistence type="predicted"/>
<sequence>MSTFHPSISSPSKFYPTSPPSSATRPFQDPRSSAFSLNGPCPASENNNNTENNNSEEPTLLVPIVNNNNLPALPNPSLYTRRPASKQNQGRIQNGSVPIVPVLPPSLRYYGYRLPAFHFFPLANPYFVSF</sequence>
<feature type="region of interest" description="Disordered" evidence="1">
    <location>
        <begin position="73"/>
        <end position="96"/>
    </location>
</feature>
<evidence type="ECO:0000313" key="2">
    <source>
        <dbReference type="Proteomes" id="UP000887540"/>
    </source>
</evidence>
<keyword evidence="2" id="KW-1185">Reference proteome</keyword>